<reference evidence="3" key="1">
    <citation type="submission" date="2020-06" db="EMBL/GenBank/DDBJ databases">
        <authorList>
            <person name="Li T."/>
            <person name="Hu X."/>
            <person name="Zhang T."/>
            <person name="Song X."/>
            <person name="Zhang H."/>
            <person name="Dai N."/>
            <person name="Sheng W."/>
            <person name="Hou X."/>
            <person name="Wei L."/>
        </authorList>
    </citation>
    <scope>NUCLEOTIDE SEQUENCE</scope>
    <source>
        <strain evidence="3">3651</strain>
        <tissue evidence="3">Leaf</tissue>
    </source>
</reference>
<gene>
    <name evidence="3" type="ORF">Salat_2412400</name>
</gene>
<feature type="signal peptide" evidence="2">
    <location>
        <begin position="1"/>
        <end position="21"/>
    </location>
</feature>
<protein>
    <submittedName>
        <fullName evidence="3">Uncharacterized protein</fullName>
    </submittedName>
</protein>
<keyword evidence="4" id="KW-1185">Reference proteome</keyword>
<feature type="region of interest" description="Disordered" evidence="1">
    <location>
        <begin position="196"/>
        <end position="222"/>
    </location>
</feature>
<keyword evidence="2" id="KW-0732">Signal</keyword>
<dbReference type="Proteomes" id="UP001293254">
    <property type="component" value="Unassembled WGS sequence"/>
</dbReference>
<comment type="caution">
    <text evidence="3">The sequence shown here is derived from an EMBL/GenBank/DDBJ whole genome shotgun (WGS) entry which is preliminary data.</text>
</comment>
<accession>A0AAE1XXT2</accession>
<sequence>MLPPTFFRWSFFMRSCRFTSCFSFCLLRYSRPSPLGFPGVSLFVLSAFGQVRGAGGSRARIAFVLSRVFQRRVLVLCTLIRFLMETEIKHLGRALQLIEDEDNGLRLSEELWEESSAGNHLFLVGRLLVNKDVNFGGLARSLKSMSNPVKGVNVKALPEGCFLFRGPKGSASVDSASSKTEAVHLRVRGDGVNVQRRVPQPRTSKDDSMASFIPETGREAIQ</sequence>
<reference evidence="3" key="2">
    <citation type="journal article" date="2024" name="Plant">
        <title>Genomic evolution and insights into agronomic trait innovations of Sesamum species.</title>
        <authorList>
            <person name="Miao H."/>
            <person name="Wang L."/>
            <person name="Qu L."/>
            <person name="Liu H."/>
            <person name="Sun Y."/>
            <person name="Le M."/>
            <person name="Wang Q."/>
            <person name="Wei S."/>
            <person name="Zheng Y."/>
            <person name="Lin W."/>
            <person name="Duan Y."/>
            <person name="Cao H."/>
            <person name="Xiong S."/>
            <person name="Wang X."/>
            <person name="Wei L."/>
            <person name="Li C."/>
            <person name="Ma Q."/>
            <person name="Ju M."/>
            <person name="Zhao R."/>
            <person name="Li G."/>
            <person name="Mu C."/>
            <person name="Tian Q."/>
            <person name="Mei H."/>
            <person name="Zhang T."/>
            <person name="Gao T."/>
            <person name="Zhang H."/>
        </authorList>
    </citation>
    <scope>NUCLEOTIDE SEQUENCE</scope>
    <source>
        <strain evidence="3">3651</strain>
    </source>
</reference>
<proteinExistence type="predicted"/>
<evidence type="ECO:0000313" key="3">
    <source>
        <dbReference type="EMBL" id="KAK4419995.1"/>
    </source>
</evidence>
<evidence type="ECO:0000256" key="2">
    <source>
        <dbReference type="SAM" id="SignalP"/>
    </source>
</evidence>
<evidence type="ECO:0000256" key="1">
    <source>
        <dbReference type="SAM" id="MobiDB-lite"/>
    </source>
</evidence>
<evidence type="ECO:0000313" key="4">
    <source>
        <dbReference type="Proteomes" id="UP001293254"/>
    </source>
</evidence>
<organism evidence="3 4">
    <name type="scientific">Sesamum alatum</name>
    <dbReference type="NCBI Taxonomy" id="300844"/>
    <lineage>
        <taxon>Eukaryota</taxon>
        <taxon>Viridiplantae</taxon>
        <taxon>Streptophyta</taxon>
        <taxon>Embryophyta</taxon>
        <taxon>Tracheophyta</taxon>
        <taxon>Spermatophyta</taxon>
        <taxon>Magnoliopsida</taxon>
        <taxon>eudicotyledons</taxon>
        <taxon>Gunneridae</taxon>
        <taxon>Pentapetalae</taxon>
        <taxon>asterids</taxon>
        <taxon>lamiids</taxon>
        <taxon>Lamiales</taxon>
        <taxon>Pedaliaceae</taxon>
        <taxon>Sesamum</taxon>
    </lineage>
</organism>
<dbReference type="AlphaFoldDB" id="A0AAE1XXT2"/>
<name>A0AAE1XXT2_9LAMI</name>
<feature type="chain" id="PRO_5041951301" evidence="2">
    <location>
        <begin position="22"/>
        <end position="222"/>
    </location>
</feature>
<dbReference type="EMBL" id="JACGWO010000009">
    <property type="protein sequence ID" value="KAK4419995.1"/>
    <property type="molecule type" value="Genomic_DNA"/>
</dbReference>